<gene>
    <name evidence="2" type="ORF">LSALG_LOCUS23817</name>
</gene>
<keyword evidence="3" id="KW-1185">Reference proteome</keyword>
<organism evidence="2 3">
    <name type="scientific">Lactuca saligna</name>
    <name type="common">Willowleaf lettuce</name>
    <dbReference type="NCBI Taxonomy" id="75948"/>
    <lineage>
        <taxon>Eukaryota</taxon>
        <taxon>Viridiplantae</taxon>
        <taxon>Streptophyta</taxon>
        <taxon>Embryophyta</taxon>
        <taxon>Tracheophyta</taxon>
        <taxon>Spermatophyta</taxon>
        <taxon>Magnoliopsida</taxon>
        <taxon>eudicotyledons</taxon>
        <taxon>Gunneridae</taxon>
        <taxon>Pentapetalae</taxon>
        <taxon>asterids</taxon>
        <taxon>campanulids</taxon>
        <taxon>Asterales</taxon>
        <taxon>Asteraceae</taxon>
        <taxon>Cichorioideae</taxon>
        <taxon>Cichorieae</taxon>
        <taxon>Lactucinae</taxon>
        <taxon>Lactuca</taxon>
    </lineage>
</organism>
<protein>
    <submittedName>
        <fullName evidence="2">Uncharacterized protein</fullName>
    </submittedName>
</protein>
<accession>A0AA36E7L4</accession>
<sequence>MFVCQEANSREIEKQSSTIVQSLSARHSPPSPTGCCGAAACCCSAVLHNYNSTAIVILYSLRIRNCFLILIFIDTIMGNMKTIDSFFKRKVDNEEIHDENIEIKRHKASTSEPKPQEHENQQENDIYEATQSNPNEVDLKQLERDPAKRKQMWDYPVNLREEVIRAYMSLGPF</sequence>
<dbReference type="EMBL" id="OX465081">
    <property type="protein sequence ID" value="CAI9284275.1"/>
    <property type="molecule type" value="Genomic_DNA"/>
</dbReference>
<name>A0AA36E7L4_LACSI</name>
<dbReference type="Proteomes" id="UP001177003">
    <property type="component" value="Chromosome 5"/>
</dbReference>
<evidence type="ECO:0000256" key="1">
    <source>
        <dbReference type="SAM" id="MobiDB-lite"/>
    </source>
</evidence>
<evidence type="ECO:0000313" key="2">
    <source>
        <dbReference type="EMBL" id="CAI9284275.1"/>
    </source>
</evidence>
<proteinExistence type="predicted"/>
<reference evidence="2" key="1">
    <citation type="submission" date="2023-04" db="EMBL/GenBank/DDBJ databases">
        <authorList>
            <person name="Vijverberg K."/>
            <person name="Xiong W."/>
            <person name="Schranz E."/>
        </authorList>
    </citation>
    <scope>NUCLEOTIDE SEQUENCE</scope>
</reference>
<dbReference type="AlphaFoldDB" id="A0AA36E7L4"/>
<evidence type="ECO:0000313" key="3">
    <source>
        <dbReference type="Proteomes" id="UP001177003"/>
    </source>
</evidence>
<feature type="region of interest" description="Disordered" evidence="1">
    <location>
        <begin position="100"/>
        <end position="145"/>
    </location>
</feature>